<dbReference type="PANTHER" id="PTHR11748:SF111">
    <property type="entry name" value="D-LACTATE DEHYDROGENASE, MITOCHONDRIAL-RELATED"/>
    <property type="match status" value="1"/>
</dbReference>
<dbReference type="AlphaFoldDB" id="A0A8H3D2Q2"/>
<dbReference type="InterPro" id="IPR016171">
    <property type="entry name" value="Vanillyl_alc_oxidase_C-sub2"/>
</dbReference>
<dbReference type="Gene3D" id="3.30.70.2740">
    <property type="match status" value="1"/>
</dbReference>
<dbReference type="SUPFAM" id="SSF55103">
    <property type="entry name" value="FAD-linked oxidases, C-terminal domain"/>
    <property type="match status" value="2"/>
</dbReference>
<feature type="domain" description="FAD-binding PCMH-type" evidence="11">
    <location>
        <begin position="123"/>
        <end position="307"/>
    </location>
</feature>
<dbReference type="GO" id="GO:0071949">
    <property type="term" value="F:FAD binding"/>
    <property type="evidence" value="ECO:0007669"/>
    <property type="project" value="InterPro"/>
</dbReference>
<protein>
    <recommendedName>
        <fullName evidence="9">D-lactate dehydrogenase (cytochrome)</fullName>
        <ecNumber evidence="9">1.1.2.4</ecNumber>
    </recommendedName>
</protein>
<evidence type="ECO:0000256" key="6">
    <source>
        <dbReference type="ARBA" id="ARBA00022946"/>
    </source>
</evidence>
<evidence type="ECO:0000256" key="8">
    <source>
        <dbReference type="ARBA" id="ARBA00023128"/>
    </source>
</evidence>
<keyword evidence="4" id="KW-0285">Flavoprotein</keyword>
<dbReference type="InterPro" id="IPR016164">
    <property type="entry name" value="FAD-linked_Oxase-like_C"/>
</dbReference>
<dbReference type="Gene3D" id="1.10.45.10">
    <property type="entry name" value="Vanillyl-alcohol Oxidase, Chain A, domain 4"/>
    <property type="match status" value="2"/>
</dbReference>
<dbReference type="InterPro" id="IPR036318">
    <property type="entry name" value="FAD-bd_PCMH-like_sf"/>
</dbReference>
<evidence type="ECO:0000256" key="5">
    <source>
        <dbReference type="ARBA" id="ARBA00022827"/>
    </source>
</evidence>
<proteinExistence type="inferred from homology"/>
<evidence type="ECO:0000313" key="13">
    <source>
        <dbReference type="Proteomes" id="UP000663850"/>
    </source>
</evidence>
<evidence type="ECO:0000256" key="10">
    <source>
        <dbReference type="ARBA" id="ARBA00051436"/>
    </source>
</evidence>
<dbReference type="FunFam" id="1.10.45.10:FF:000001">
    <property type="entry name" value="D-lactate dehydrogenase mitochondrial"/>
    <property type="match status" value="2"/>
</dbReference>
<dbReference type="InterPro" id="IPR016166">
    <property type="entry name" value="FAD-bd_PCMH"/>
</dbReference>
<dbReference type="GO" id="GO:0005739">
    <property type="term" value="C:mitochondrion"/>
    <property type="evidence" value="ECO:0007669"/>
    <property type="project" value="UniProtKB-SubCell"/>
</dbReference>
<name>A0A8H3D2Q2_9AGAM</name>
<evidence type="ECO:0000256" key="2">
    <source>
        <dbReference type="ARBA" id="ARBA00004173"/>
    </source>
</evidence>
<dbReference type="EMBL" id="CAJMWZ010005375">
    <property type="protein sequence ID" value="CAE6505341.1"/>
    <property type="molecule type" value="Genomic_DNA"/>
</dbReference>
<comment type="cofactor">
    <cofactor evidence="1">
        <name>FAD</name>
        <dbReference type="ChEBI" id="CHEBI:57692"/>
    </cofactor>
</comment>
<dbReference type="Pfam" id="PF02913">
    <property type="entry name" value="FAD-oxidase_C"/>
    <property type="match status" value="2"/>
</dbReference>
<organism evidence="12 13">
    <name type="scientific">Rhizoctonia solani</name>
    <dbReference type="NCBI Taxonomy" id="456999"/>
    <lineage>
        <taxon>Eukaryota</taxon>
        <taxon>Fungi</taxon>
        <taxon>Dikarya</taxon>
        <taxon>Basidiomycota</taxon>
        <taxon>Agaricomycotina</taxon>
        <taxon>Agaricomycetes</taxon>
        <taxon>Cantharellales</taxon>
        <taxon>Ceratobasidiaceae</taxon>
        <taxon>Rhizoctonia</taxon>
    </lineage>
</organism>
<dbReference type="SUPFAM" id="SSF56176">
    <property type="entry name" value="FAD-binding/transporter-associated domain-like"/>
    <property type="match status" value="1"/>
</dbReference>
<keyword evidence="8" id="KW-0496">Mitochondrion</keyword>
<evidence type="ECO:0000256" key="7">
    <source>
        <dbReference type="ARBA" id="ARBA00023002"/>
    </source>
</evidence>
<dbReference type="PANTHER" id="PTHR11748">
    <property type="entry name" value="D-LACTATE DEHYDROGENASE"/>
    <property type="match status" value="1"/>
</dbReference>
<evidence type="ECO:0000256" key="4">
    <source>
        <dbReference type="ARBA" id="ARBA00022630"/>
    </source>
</evidence>
<dbReference type="EC" id="1.1.2.4" evidence="9"/>
<gene>
    <name evidence="12" type="ORF">RDB_LOCUS100612</name>
</gene>
<evidence type="ECO:0000256" key="9">
    <source>
        <dbReference type="ARBA" id="ARBA00038897"/>
    </source>
</evidence>
<dbReference type="InterPro" id="IPR004113">
    <property type="entry name" value="FAD-bd_oxidored_4_C"/>
</dbReference>
<dbReference type="Gene3D" id="3.30.465.10">
    <property type="match status" value="1"/>
</dbReference>
<dbReference type="Proteomes" id="UP000663850">
    <property type="component" value="Unassembled WGS sequence"/>
</dbReference>
<dbReference type="GO" id="GO:0008720">
    <property type="term" value="F:D-lactate dehydrogenase (NAD+) activity"/>
    <property type="evidence" value="ECO:0007669"/>
    <property type="project" value="TreeGrafter"/>
</dbReference>
<evidence type="ECO:0000256" key="1">
    <source>
        <dbReference type="ARBA" id="ARBA00001974"/>
    </source>
</evidence>
<dbReference type="Pfam" id="PF01565">
    <property type="entry name" value="FAD_binding_4"/>
    <property type="match status" value="1"/>
</dbReference>
<dbReference type="FunFam" id="3.30.70.2740:FF:000001">
    <property type="entry name" value="D-lactate dehydrogenase mitochondrial"/>
    <property type="match status" value="1"/>
</dbReference>
<sequence>MHRAPRLVSRPLSRRVLFQTSLRSSAANSGLGHRALSSAAPATSSGASYGAFAGIAALGGLAGYFLSQSTSGTKSNDALVSPKYATKAEVQKAITELEALLPGGGVSTNPDVLKEHGFSENSYHPSAPHSVVALAHSTEDVVKIVKIANKYRIPITAFSGGTSLEGHFGGTPGVGGICIDLSSMDAIISINEADSDMVVQSGAKWEDINQVLEDKGIPLFFPLDPGPGATIGGMIGTGCSGTNAVRYGTAKAEWFLNVTVVLPSGEVIKTRRRARKSSTGFDTTKLFIGAEGTLGIVTEATLRLAPRLPTSVATVAFPDVRKAVDAVAEILNKGVPIQCVELLDDHMMVAINKAGLADRKYPEMDSLFFKFQGSPESQKEASTTIKKIVEKHGGKHFQAARDEKEAKDLWQNRKYALWSTMALYSGARAWTTDVAVPVSRLPELVLETKKDLAASNLKSTIVGHVGDGNFHAIMIIRNEEELEAVRDAVHRLVHRALALDGTCTGEHGVGVGKKEYLVEELGPGTVELMRTVKRAIDPYNLFNPGKSFLSISPTYSLEGTGEHGVGVGKKEYLVEELGPGTVELMRTVKRAIDPHNLFNPGKLYPDIDAKPGNQH</sequence>
<dbReference type="FunFam" id="3.30.465.10:FF:000014">
    <property type="entry name" value="D-lactate dehydrogenase (Cytochrome), putative"/>
    <property type="match status" value="1"/>
</dbReference>
<comment type="caution">
    <text evidence="12">The sequence shown here is derived from an EMBL/GenBank/DDBJ whole genome shotgun (WGS) entry which is preliminary data.</text>
</comment>
<evidence type="ECO:0000259" key="11">
    <source>
        <dbReference type="PROSITE" id="PS51387"/>
    </source>
</evidence>
<dbReference type="InterPro" id="IPR006094">
    <property type="entry name" value="Oxid_FAD_bind_N"/>
</dbReference>
<keyword evidence="7" id="KW-0560">Oxidoreductase</keyword>
<comment type="similarity">
    <text evidence="3">Belongs to the FAD-binding oxidoreductase/transferase type 4 family.</text>
</comment>
<evidence type="ECO:0000313" key="12">
    <source>
        <dbReference type="EMBL" id="CAE6505341.1"/>
    </source>
</evidence>
<dbReference type="PROSITE" id="PS51387">
    <property type="entry name" value="FAD_PCMH"/>
    <property type="match status" value="1"/>
</dbReference>
<evidence type="ECO:0000256" key="3">
    <source>
        <dbReference type="ARBA" id="ARBA00008000"/>
    </source>
</evidence>
<reference evidence="12" key="1">
    <citation type="submission" date="2021-01" db="EMBL/GenBank/DDBJ databases">
        <authorList>
            <person name="Kaushik A."/>
        </authorList>
    </citation>
    <scope>NUCLEOTIDE SEQUENCE</scope>
    <source>
        <strain evidence="12">Type strain: AG8-Rh-89/</strain>
    </source>
</reference>
<comment type="subcellular location">
    <subcellularLocation>
        <location evidence="2">Mitochondrion</location>
    </subcellularLocation>
</comment>
<dbReference type="GO" id="GO:1903457">
    <property type="term" value="P:lactate catabolic process"/>
    <property type="evidence" value="ECO:0007669"/>
    <property type="project" value="TreeGrafter"/>
</dbReference>
<comment type="catalytic activity">
    <reaction evidence="10">
        <text>(R)-lactate + 2 Fe(III)-[cytochrome c] = 2 Fe(II)-[cytochrome c] + pyruvate + 2 H(+)</text>
        <dbReference type="Rhea" id="RHEA:13521"/>
        <dbReference type="Rhea" id="RHEA-COMP:10350"/>
        <dbReference type="Rhea" id="RHEA-COMP:14399"/>
        <dbReference type="ChEBI" id="CHEBI:15361"/>
        <dbReference type="ChEBI" id="CHEBI:15378"/>
        <dbReference type="ChEBI" id="CHEBI:16004"/>
        <dbReference type="ChEBI" id="CHEBI:29033"/>
        <dbReference type="ChEBI" id="CHEBI:29034"/>
        <dbReference type="EC" id="1.1.2.4"/>
    </reaction>
</comment>
<keyword evidence="6" id="KW-0809">Transit peptide</keyword>
<accession>A0A8H3D2Q2</accession>
<dbReference type="GO" id="GO:0004458">
    <property type="term" value="F:D-lactate dehydrogenase (cytochrome) activity"/>
    <property type="evidence" value="ECO:0007669"/>
    <property type="project" value="UniProtKB-EC"/>
</dbReference>
<keyword evidence="5" id="KW-0274">FAD</keyword>
<dbReference type="InterPro" id="IPR016169">
    <property type="entry name" value="FAD-bd_PCMH_sub2"/>
</dbReference>